<dbReference type="GO" id="GO:0008999">
    <property type="term" value="F:protein-N-terminal-alanine acetyltransferase activity"/>
    <property type="evidence" value="ECO:0007669"/>
    <property type="project" value="TreeGrafter"/>
</dbReference>
<name>A0A0C3C2L4_HEBCY</name>
<dbReference type="PANTHER" id="PTHR43441:SF11">
    <property type="entry name" value="RIBOSOMAL-PROTEIN-SERINE ACETYLTRANSFERASE"/>
    <property type="match status" value="1"/>
</dbReference>
<dbReference type="OrthoDB" id="630895at2759"/>
<dbReference type="SUPFAM" id="SSF55729">
    <property type="entry name" value="Acyl-CoA N-acyltransferases (Nat)"/>
    <property type="match status" value="1"/>
</dbReference>
<dbReference type="CDD" id="cd04301">
    <property type="entry name" value="NAT_SF"/>
    <property type="match status" value="1"/>
</dbReference>
<proteinExistence type="predicted"/>
<protein>
    <recommendedName>
        <fullName evidence="1">N-acetyltransferase domain-containing protein</fullName>
    </recommendedName>
</protein>
<dbReference type="HOGENOM" id="CLU_013985_3_2_1"/>
<accession>A0A0C3C2L4</accession>
<feature type="domain" description="N-acetyltransferase" evidence="1">
    <location>
        <begin position="7"/>
        <end position="170"/>
    </location>
</feature>
<gene>
    <name evidence="2" type="ORF">M413DRAFT_435525</name>
</gene>
<dbReference type="InterPro" id="IPR000182">
    <property type="entry name" value="GNAT_dom"/>
</dbReference>
<sequence>MFTTERLHLRASKPSDEANLLALYNDELVAPWITEGYIVPRHANYIDTIYAFIHSCVLSCVVEDKATGEFIGLSSFVGPMEPKNRNAVICIALLPKHWSKGYGFEIMDFLIDYAFESMNMHRVSLTVFEGNERAMALYRRLGFVEEGRHRKIVWLKGAWRDTFYMGILEDEWAARKKMKAAIP</sequence>
<dbReference type="GO" id="GO:1990189">
    <property type="term" value="F:protein N-terminal-serine acetyltransferase activity"/>
    <property type="evidence" value="ECO:0007669"/>
    <property type="project" value="TreeGrafter"/>
</dbReference>
<evidence type="ECO:0000259" key="1">
    <source>
        <dbReference type="PROSITE" id="PS51186"/>
    </source>
</evidence>
<evidence type="ECO:0000313" key="3">
    <source>
        <dbReference type="Proteomes" id="UP000053424"/>
    </source>
</evidence>
<reference evidence="2 3" key="1">
    <citation type="submission" date="2014-04" db="EMBL/GenBank/DDBJ databases">
        <authorList>
            <consortium name="DOE Joint Genome Institute"/>
            <person name="Kuo A."/>
            <person name="Gay G."/>
            <person name="Dore J."/>
            <person name="Kohler A."/>
            <person name="Nagy L.G."/>
            <person name="Floudas D."/>
            <person name="Copeland A."/>
            <person name="Barry K.W."/>
            <person name="Cichocki N."/>
            <person name="Veneault-Fourrey C."/>
            <person name="LaButti K."/>
            <person name="Lindquist E.A."/>
            <person name="Lipzen A."/>
            <person name="Lundell T."/>
            <person name="Morin E."/>
            <person name="Murat C."/>
            <person name="Sun H."/>
            <person name="Tunlid A."/>
            <person name="Henrissat B."/>
            <person name="Grigoriev I.V."/>
            <person name="Hibbett D.S."/>
            <person name="Martin F."/>
            <person name="Nordberg H.P."/>
            <person name="Cantor M.N."/>
            <person name="Hua S.X."/>
        </authorList>
    </citation>
    <scope>NUCLEOTIDE SEQUENCE [LARGE SCALE GENOMIC DNA]</scope>
    <source>
        <strain evidence="3">h7</strain>
    </source>
</reference>
<dbReference type="GO" id="GO:0005737">
    <property type="term" value="C:cytoplasm"/>
    <property type="evidence" value="ECO:0007669"/>
    <property type="project" value="TreeGrafter"/>
</dbReference>
<dbReference type="InterPro" id="IPR051908">
    <property type="entry name" value="Ribosomal_N-acetyltransferase"/>
</dbReference>
<dbReference type="Gene3D" id="3.40.630.30">
    <property type="match status" value="1"/>
</dbReference>
<dbReference type="InterPro" id="IPR016181">
    <property type="entry name" value="Acyl_CoA_acyltransferase"/>
</dbReference>
<dbReference type="Pfam" id="PF13302">
    <property type="entry name" value="Acetyltransf_3"/>
    <property type="match status" value="1"/>
</dbReference>
<dbReference type="EMBL" id="KN831776">
    <property type="protein sequence ID" value="KIM43130.1"/>
    <property type="molecule type" value="Genomic_DNA"/>
</dbReference>
<keyword evidence="3" id="KW-1185">Reference proteome</keyword>
<dbReference type="PROSITE" id="PS51186">
    <property type="entry name" value="GNAT"/>
    <property type="match status" value="1"/>
</dbReference>
<organism evidence="2 3">
    <name type="scientific">Hebeloma cylindrosporum</name>
    <dbReference type="NCBI Taxonomy" id="76867"/>
    <lineage>
        <taxon>Eukaryota</taxon>
        <taxon>Fungi</taxon>
        <taxon>Dikarya</taxon>
        <taxon>Basidiomycota</taxon>
        <taxon>Agaricomycotina</taxon>
        <taxon>Agaricomycetes</taxon>
        <taxon>Agaricomycetidae</taxon>
        <taxon>Agaricales</taxon>
        <taxon>Agaricineae</taxon>
        <taxon>Hymenogastraceae</taxon>
        <taxon>Hebeloma</taxon>
    </lineage>
</organism>
<dbReference type="PANTHER" id="PTHR43441">
    <property type="entry name" value="RIBOSOMAL-PROTEIN-SERINE ACETYLTRANSFERASE"/>
    <property type="match status" value="1"/>
</dbReference>
<evidence type="ECO:0000313" key="2">
    <source>
        <dbReference type="EMBL" id="KIM43130.1"/>
    </source>
</evidence>
<dbReference type="Proteomes" id="UP000053424">
    <property type="component" value="Unassembled WGS sequence"/>
</dbReference>
<dbReference type="AlphaFoldDB" id="A0A0C3C2L4"/>
<reference evidence="3" key="2">
    <citation type="submission" date="2015-01" db="EMBL/GenBank/DDBJ databases">
        <title>Evolutionary Origins and Diversification of the Mycorrhizal Mutualists.</title>
        <authorList>
            <consortium name="DOE Joint Genome Institute"/>
            <consortium name="Mycorrhizal Genomics Consortium"/>
            <person name="Kohler A."/>
            <person name="Kuo A."/>
            <person name="Nagy L.G."/>
            <person name="Floudas D."/>
            <person name="Copeland A."/>
            <person name="Barry K.W."/>
            <person name="Cichocki N."/>
            <person name="Veneault-Fourrey C."/>
            <person name="LaButti K."/>
            <person name="Lindquist E.A."/>
            <person name="Lipzen A."/>
            <person name="Lundell T."/>
            <person name="Morin E."/>
            <person name="Murat C."/>
            <person name="Riley R."/>
            <person name="Ohm R."/>
            <person name="Sun H."/>
            <person name="Tunlid A."/>
            <person name="Henrissat B."/>
            <person name="Grigoriev I.V."/>
            <person name="Hibbett D.S."/>
            <person name="Martin F."/>
        </authorList>
    </citation>
    <scope>NUCLEOTIDE SEQUENCE [LARGE SCALE GENOMIC DNA]</scope>
    <source>
        <strain evidence="3">h7</strain>
    </source>
</reference>